<gene>
    <name evidence="1" type="ORF">GCM10011511_57850</name>
</gene>
<dbReference type="AlphaFoldDB" id="A0A8J2UJB0"/>
<proteinExistence type="predicted"/>
<reference evidence="1" key="1">
    <citation type="journal article" date="2014" name="Int. J. Syst. Evol. Microbiol.">
        <title>Complete genome sequence of Corynebacterium casei LMG S-19264T (=DSM 44701T), isolated from a smear-ripened cheese.</title>
        <authorList>
            <consortium name="US DOE Joint Genome Institute (JGI-PGF)"/>
            <person name="Walter F."/>
            <person name="Albersmeier A."/>
            <person name="Kalinowski J."/>
            <person name="Ruckert C."/>
        </authorList>
    </citation>
    <scope>NUCLEOTIDE SEQUENCE</scope>
    <source>
        <strain evidence="1">CGMCC 1.15448</strain>
    </source>
</reference>
<accession>A0A8J2UJB0</accession>
<evidence type="ECO:0008006" key="3">
    <source>
        <dbReference type="Google" id="ProtNLM"/>
    </source>
</evidence>
<dbReference type="InterPro" id="IPR011664">
    <property type="entry name" value="Abi_system_AbiD/AbiF-like"/>
</dbReference>
<protein>
    <recommendedName>
        <fullName evidence="3">Abi family protein</fullName>
    </recommendedName>
</protein>
<dbReference type="Pfam" id="PF07751">
    <property type="entry name" value="Abi_2"/>
    <property type="match status" value="1"/>
</dbReference>
<name>A0A8J2UJB0_9BACT</name>
<organism evidence="1 2">
    <name type="scientific">Puia dinghuensis</name>
    <dbReference type="NCBI Taxonomy" id="1792502"/>
    <lineage>
        <taxon>Bacteria</taxon>
        <taxon>Pseudomonadati</taxon>
        <taxon>Bacteroidota</taxon>
        <taxon>Chitinophagia</taxon>
        <taxon>Chitinophagales</taxon>
        <taxon>Chitinophagaceae</taxon>
        <taxon>Puia</taxon>
    </lineage>
</organism>
<dbReference type="Proteomes" id="UP000607559">
    <property type="component" value="Unassembled WGS sequence"/>
</dbReference>
<comment type="caution">
    <text evidence="1">The sequence shown here is derived from an EMBL/GenBank/DDBJ whole genome shotgun (WGS) entry which is preliminary data.</text>
</comment>
<reference evidence="1" key="2">
    <citation type="submission" date="2020-09" db="EMBL/GenBank/DDBJ databases">
        <authorList>
            <person name="Sun Q."/>
            <person name="Zhou Y."/>
        </authorList>
    </citation>
    <scope>NUCLEOTIDE SEQUENCE</scope>
    <source>
        <strain evidence="1">CGMCC 1.15448</strain>
    </source>
</reference>
<evidence type="ECO:0000313" key="1">
    <source>
        <dbReference type="EMBL" id="GGB26320.1"/>
    </source>
</evidence>
<dbReference type="EMBL" id="BMJC01000010">
    <property type="protein sequence ID" value="GGB26320.1"/>
    <property type="molecule type" value="Genomic_DNA"/>
</dbReference>
<evidence type="ECO:0000313" key="2">
    <source>
        <dbReference type="Proteomes" id="UP000607559"/>
    </source>
</evidence>
<keyword evidence="2" id="KW-1185">Reference proteome</keyword>
<sequence length="255" mass="30308">MDAIERIEVAIRCKIIYEFSTRYGNNWYEDRTLYSKESAFTKTVSKIEEELDRTSENFIRHYKEKYGDPPNPPAWMALEILSFGQLSIMYKNLKANEAKKAVADYFGISYTVLESWMEHLGYIRNLCAHHSRLWNRKLTVKATLPKIIRYSWINTAMIRPDKAYLSFSIMGYMINKITPGSYFVGKLKALFHRFAEVDGRRAGFYYGWEEDPFWKGITIPWTYKARIVYFRTTRIIKHVRMRVWGRAIWGKRKVA</sequence>